<gene>
    <name evidence="1" type="ORF">CDAR_50351</name>
</gene>
<dbReference type="AlphaFoldDB" id="A0AAV4UXA9"/>
<organism evidence="1 2">
    <name type="scientific">Caerostris darwini</name>
    <dbReference type="NCBI Taxonomy" id="1538125"/>
    <lineage>
        <taxon>Eukaryota</taxon>
        <taxon>Metazoa</taxon>
        <taxon>Ecdysozoa</taxon>
        <taxon>Arthropoda</taxon>
        <taxon>Chelicerata</taxon>
        <taxon>Arachnida</taxon>
        <taxon>Araneae</taxon>
        <taxon>Araneomorphae</taxon>
        <taxon>Entelegynae</taxon>
        <taxon>Araneoidea</taxon>
        <taxon>Araneidae</taxon>
        <taxon>Caerostris</taxon>
    </lineage>
</organism>
<reference evidence="1 2" key="1">
    <citation type="submission" date="2021-06" db="EMBL/GenBank/DDBJ databases">
        <title>Caerostris darwini draft genome.</title>
        <authorList>
            <person name="Kono N."/>
            <person name="Arakawa K."/>
        </authorList>
    </citation>
    <scope>NUCLEOTIDE SEQUENCE [LARGE SCALE GENOMIC DNA]</scope>
</reference>
<comment type="caution">
    <text evidence="1">The sequence shown here is derived from an EMBL/GenBank/DDBJ whole genome shotgun (WGS) entry which is preliminary data.</text>
</comment>
<evidence type="ECO:0000313" key="2">
    <source>
        <dbReference type="Proteomes" id="UP001054837"/>
    </source>
</evidence>
<evidence type="ECO:0000313" key="1">
    <source>
        <dbReference type="EMBL" id="GIY62398.1"/>
    </source>
</evidence>
<proteinExistence type="predicted"/>
<dbReference type="Proteomes" id="UP001054837">
    <property type="component" value="Unassembled WGS sequence"/>
</dbReference>
<protein>
    <submittedName>
        <fullName evidence="1">Uncharacterized protein</fullName>
    </submittedName>
</protein>
<name>A0AAV4UXA9_9ARAC</name>
<dbReference type="EMBL" id="BPLQ01012086">
    <property type="protein sequence ID" value="GIY62398.1"/>
    <property type="molecule type" value="Genomic_DNA"/>
</dbReference>
<sequence>MARPVKERTFPEQFRHEEAGRQHLGSLNLRISCILKRALFMIRPVQAFRHLNSSTGSSGSENGGEFYMTAASGILSSRRGVLLVLCRELDLTAASGILFTRRGVLLVRVLRLNRRRILPDCCF</sequence>
<keyword evidence="2" id="KW-1185">Reference proteome</keyword>
<accession>A0AAV4UXA9</accession>